<accession>A3DPU7</accession>
<keyword evidence="3" id="KW-1185">Reference proteome</keyword>
<dbReference type="Proteomes" id="UP000000254">
    <property type="component" value="Chromosome"/>
</dbReference>
<evidence type="ECO:0000313" key="2">
    <source>
        <dbReference type="EMBL" id="ABN70657.1"/>
    </source>
</evidence>
<feature type="transmembrane region" description="Helical" evidence="1">
    <location>
        <begin position="156"/>
        <end position="176"/>
    </location>
</feature>
<evidence type="ECO:0000256" key="1">
    <source>
        <dbReference type="SAM" id="Phobius"/>
    </source>
</evidence>
<dbReference type="GeneID" id="4907840"/>
<keyword evidence="1" id="KW-0472">Membrane</keyword>
<proteinExistence type="predicted"/>
<sequence length="182" mass="20858">MKGYYELLSLNDTKGYFSQVLGSPGSKAEAFVKWDTVYNKTKFNIYVKPETIPDNPKPYESVSTRDNLASYIFINVTYDRGTGIILDYYYLNDVNETTNYTNYKYILHYKLIDTNLEQLYKYIGKTYTPIQTSTPTTTETSKNTGTSNNEENSYPIQYIGGAIIVVILAVLIYELIASRKKT</sequence>
<reference evidence="2 3" key="2">
    <citation type="journal article" date="2009" name="Stand. Genomic Sci.">
        <title>Complete genome sequence of Staphylothermus marinus Stetter and Fiala 1986 type strain F1.</title>
        <authorList>
            <person name="Anderson I.J."/>
            <person name="Sun H."/>
            <person name="Lapidus A."/>
            <person name="Copeland A."/>
            <person name="Glavina Del Rio T."/>
            <person name="Tice H."/>
            <person name="Dalin E."/>
            <person name="Lucas S."/>
            <person name="Barry K."/>
            <person name="Land M."/>
            <person name="Richardson P."/>
            <person name="Huber H."/>
            <person name="Kyrpides N.C."/>
        </authorList>
    </citation>
    <scope>NUCLEOTIDE SEQUENCE [LARGE SCALE GENOMIC DNA]</scope>
    <source>
        <strain evidence="3">ATCC 43588 / DSM 3639 / JCM 9404 / F1</strain>
    </source>
</reference>
<evidence type="ECO:0000313" key="3">
    <source>
        <dbReference type="Proteomes" id="UP000000254"/>
    </source>
</evidence>
<reference evidence="3" key="1">
    <citation type="journal article" date="2009" name="BMC Genomics">
        <title>The complete genome sequence of Staphylothermus marinus reveals differences in sulfur metabolism among heterotrophic Crenarchaeota.</title>
        <authorList>
            <person name="Anderson I.J."/>
            <person name="Dharmarajan L."/>
            <person name="Rodriguez J."/>
            <person name="Hooper S."/>
            <person name="Porat I."/>
            <person name="Ulrich L.E."/>
            <person name="Elkins J.G."/>
            <person name="Mavromatis K."/>
            <person name="Sun H."/>
            <person name="Land M."/>
            <person name="Lapidus A."/>
            <person name="Lucas S."/>
            <person name="Barry K."/>
            <person name="Huber H."/>
            <person name="Zhulin I.B."/>
            <person name="Whitman W.B."/>
            <person name="Mukhopadhyay B."/>
            <person name="Woese C."/>
            <person name="Bristow J."/>
            <person name="Kyrpides N."/>
        </authorList>
    </citation>
    <scope>NUCLEOTIDE SEQUENCE [LARGE SCALE GENOMIC DNA]</scope>
    <source>
        <strain evidence="3">ATCC 43588 / DSM 3639 / JCM 9404 / F1</strain>
    </source>
</reference>
<keyword evidence="1" id="KW-1133">Transmembrane helix</keyword>
<dbReference type="eggNOG" id="arCOG12468">
    <property type="taxonomic scope" value="Archaea"/>
</dbReference>
<dbReference type="EMBL" id="CP000575">
    <property type="protein sequence ID" value="ABN70657.1"/>
    <property type="molecule type" value="Genomic_DNA"/>
</dbReference>
<dbReference type="RefSeq" id="WP_011839851.1">
    <property type="nucleotide sequence ID" value="NC_009033.1"/>
</dbReference>
<organism evidence="2 3">
    <name type="scientific">Staphylothermus marinus (strain ATCC 43588 / DSM 3639 / JCM 9404 / F1)</name>
    <dbReference type="NCBI Taxonomy" id="399550"/>
    <lineage>
        <taxon>Archaea</taxon>
        <taxon>Thermoproteota</taxon>
        <taxon>Thermoprotei</taxon>
        <taxon>Desulfurococcales</taxon>
        <taxon>Desulfurococcaceae</taxon>
        <taxon>Staphylothermus</taxon>
    </lineage>
</organism>
<dbReference type="AlphaFoldDB" id="A3DPU7"/>
<gene>
    <name evidence="2" type="ordered locus">Smar_1573</name>
</gene>
<dbReference type="HOGENOM" id="CLU_1478979_0_0_2"/>
<dbReference type="KEGG" id="smr:Smar_1573"/>
<dbReference type="OrthoDB" id="376297at2157"/>
<keyword evidence="1" id="KW-0812">Transmembrane</keyword>
<name>A3DPU7_STAMF</name>
<protein>
    <submittedName>
        <fullName evidence="2">Uncharacterized protein</fullName>
    </submittedName>
</protein>